<dbReference type="Gene3D" id="1.10.10.10">
    <property type="entry name" value="Winged helix-like DNA-binding domain superfamily/Winged helix DNA-binding domain"/>
    <property type="match status" value="1"/>
</dbReference>
<protein>
    <submittedName>
        <fullName evidence="2">MarR family transcriptional regulator</fullName>
    </submittedName>
</protein>
<dbReference type="InterPro" id="IPR000835">
    <property type="entry name" value="HTH_MarR-typ"/>
</dbReference>
<dbReference type="InterPro" id="IPR036388">
    <property type="entry name" value="WH-like_DNA-bd_sf"/>
</dbReference>
<sequence length="160" mass="17440">MTDESEPSSVDALAQLSFVVGVLLDARAAEEGLSIQQVRLLGILRDREPTINELASHVGLDKSSMSGAVARAERRGLVSRVPDEQDGRSVRVRLEPAGRALLETARERFDRDAHGILSALTERQRVQWTSLTIRMLEAAADQAGAEQLSAVPPESGMNRR</sequence>
<dbReference type="EMBL" id="JAGTTN010000003">
    <property type="protein sequence ID" value="MCC2032614.1"/>
    <property type="molecule type" value="Genomic_DNA"/>
</dbReference>
<evidence type="ECO:0000259" key="1">
    <source>
        <dbReference type="PROSITE" id="PS50995"/>
    </source>
</evidence>
<dbReference type="SMART" id="SM00347">
    <property type="entry name" value="HTH_MARR"/>
    <property type="match status" value="1"/>
</dbReference>
<gene>
    <name evidence="2" type="ORF">KEC57_10535</name>
</gene>
<dbReference type="GO" id="GO:0003700">
    <property type="term" value="F:DNA-binding transcription factor activity"/>
    <property type="evidence" value="ECO:0007669"/>
    <property type="project" value="InterPro"/>
</dbReference>
<feature type="domain" description="HTH marR-type" evidence="1">
    <location>
        <begin position="6"/>
        <end position="137"/>
    </location>
</feature>
<comment type="caution">
    <text evidence="2">The sequence shown here is derived from an EMBL/GenBank/DDBJ whole genome shotgun (WGS) entry which is preliminary data.</text>
</comment>
<dbReference type="Pfam" id="PF12802">
    <property type="entry name" value="MarR_2"/>
    <property type="match status" value="1"/>
</dbReference>
<dbReference type="InterPro" id="IPR036390">
    <property type="entry name" value="WH_DNA-bd_sf"/>
</dbReference>
<organism evidence="2 3">
    <name type="scientific">Microbacterium allomyrinae</name>
    <dbReference type="NCBI Taxonomy" id="2830666"/>
    <lineage>
        <taxon>Bacteria</taxon>
        <taxon>Bacillati</taxon>
        <taxon>Actinomycetota</taxon>
        <taxon>Actinomycetes</taxon>
        <taxon>Micrococcales</taxon>
        <taxon>Microbacteriaceae</taxon>
        <taxon>Microbacterium</taxon>
    </lineage>
</organism>
<dbReference type="PROSITE" id="PS50995">
    <property type="entry name" value="HTH_MARR_2"/>
    <property type="match status" value="1"/>
</dbReference>
<dbReference type="RefSeq" id="WP_229384583.1">
    <property type="nucleotide sequence ID" value="NZ_JAGTTN010000003.1"/>
</dbReference>
<accession>A0A9X1LV25</accession>
<dbReference type="GO" id="GO:0006950">
    <property type="term" value="P:response to stress"/>
    <property type="evidence" value="ECO:0007669"/>
    <property type="project" value="TreeGrafter"/>
</dbReference>
<dbReference type="AlphaFoldDB" id="A0A9X1LV25"/>
<dbReference type="PANTHER" id="PTHR33164">
    <property type="entry name" value="TRANSCRIPTIONAL REGULATOR, MARR FAMILY"/>
    <property type="match status" value="1"/>
</dbReference>
<dbReference type="PANTHER" id="PTHR33164:SF43">
    <property type="entry name" value="HTH-TYPE TRANSCRIPTIONAL REPRESSOR YETL"/>
    <property type="match status" value="1"/>
</dbReference>
<dbReference type="SUPFAM" id="SSF46785">
    <property type="entry name" value="Winged helix' DNA-binding domain"/>
    <property type="match status" value="1"/>
</dbReference>
<evidence type="ECO:0000313" key="2">
    <source>
        <dbReference type="EMBL" id="MCC2032614.1"/>
    </source>
</evidence>
<dbReference type="Proteomes" id="UP001139354">
    <property type="component" value="Unassembled WGS sequence"/>
</dbReference>
<name>A0A9X1LV25_9MICO</name>
<keyword evidence="3" id="KW-1185">Reference proteome</keyword>
<evidence type="ECO:0000313" key="3">
    <source>
        <dbReference type="Proteomes" id="UP001139354"/>
    </source>
</evidence>
<proteinExistence type="predicted"/>
<dbReference type="InterPro" id="IPR039422">
    <property type="entry name" value="MarR/SlyA-like"/>
</dbReference>
<reference evidence="2" key="1">
    <citation type="submission" date="2021-04" db="EMBL/GenBank/DDBJ databases">
        <title>Microbacterium tenobrionis sp. nov. and Microbacterium allomyrinae sp. nov., isolated from larvae of Tenobrio molitor and Allomyrina dichotoma, respectively.</title>
        <authorList>
            <person name="Lee S.D."/>
        </authorList>
    </citation>
    <scope>NUCLEOTIDE SEQUENCE</scope>
    <source>
        <strain evidence="2">BWT-G7</strain>
    </source>
</reference>